<organism evidence="2 3">
    <name type="scientific">Neofusicoccum ribis</name>
    <dbReference type="NCBI Taxonomy" id="45134"/>
    <lineage>
        <taxon>Eukaryota</taxon>
        <taxon>Fungi</taxon>
        <taxon>Dikarya</taxon>
        <taxon>Ascomycota</taxon>
        <taxon>Pezizomycotina</taxon>
        <taxon>Dothideomycetes</taxon>
        <taxon>Dothideomycetes incertae sedis</taxon>
        <taxon>Botryosphaeriales</taxon>
        <taxon>Botryosphaeriaceae</taxon>
        <taxon>Neofusicoccum</taxon>
    </lineage>
</organism>
<gene>
    <name evidence="2" type="ORF">SLS56_006701</name>
</gene>
<feature type="region of interest" description="Disordered" evidence="1">
    <location>
        <begin position="492"/>
        <end position="538"/>
    </location>
</feature>
<sequence>MAEQDTAMDDMSQDRARPGGNSAEDLDARVQSPTLRSQDAASANADMATDPPIQQDTPPETMSIDVADELARRKQALLQFISESTAAAETDSLATTATLASDEAEKAEERWMESFSPTLLRAPDIRAQFQPVDNRVALASKAVRLMGTFPSNGSECPSDHIHKSLQWSPDGNCILASTEDKRLRTVVLFPEENQPAQPVLAGTFQAADYIRAFAPSPCFNTDEKDTMRVIASIKENPITLFNINDPDSKRIASYSLMSPTDDVFHIPVDCIKFLPNNREFICGGDNSLAIFDIDRPQMPSVHFRTFKKRRSWRMRDPLDLIGKVSDFDYRSDGLLAVGTTERNLAFYENFGSGNALMVSSLKKISGSNSGNGINYLRWSPDGNYLYVAERLSDVIQVLDVRTDFHQLVVLTGRNAMTPQRLDIDVVSNDQGHYIMAGGNDGVVRMWNNPHARGETAIESDFSWKAHDDAVAGVKANPKCAAWVATATGEAHFPSEEAYDSDSSDSDSSGSEESSSDGEESSPDSEESSDTEMEDVPDWIKVWTFTA</sequence>
<evidence type="ECO:0008006" key="4">
    <source>
        <dbReference type="Google" id="ProtNLM"/>
    </source>
</evidence>
<dbReference type="PANTHER" id="PTHR13211">
    <property type="entry name" value="TELOMERASE CAJAL BODY PROTEIN 1"/>
    <property type="match status" value="1"/>
</dbReference>
<dbReference type="InterPro" id="IPR036322">
    <property type="entry name" value="WD40_repeat_dom_sf"/>
</dbReference>
<dbReference type="PANTHER" id="PTHR13211:SF0">
    <property type="entry name" value="TELOMERASE CAJAL BODY PROTEIN 1"/>
    <property type="match status" value="1"/>
</dbReference>
<feature type="compositionally biased region" description="Polar residues" evidence="1">
    <location>
        <begin position="31"/>
        <end position="41"/>
    </location>
</feature>
<keyword evidence="3" id="KW-1185">Reference proteome</keyword>
<feature type="compositionally biased region" description="Acidic residues" evidence="1">
    <location>
        <begin position="513"/>
        <end position="536"/>
    </location>
</feature>
<comment type="caution">
    <text evidence="2">The sequence shown here is derived from an EMBL/GenBank/DDBJ whole genome shotgun (WGS) entry which is preliminary data.</text>
</comment>
<protein>
    <recommendedName>
        <fullName evidence="4">WD repeat-containing protein</fullName>
    </recommendedName>
</protein>
<proteinExistence type="predicted"/>
<feature type="region of interest" description="Disordered" evidence="1">
    <location>
        <begin position="1"/>
        <end position="60"/>
    </location>
</feature>
<dbReference type="InterPro" id="IPR051150">
    <property type="entry name" value="SWT21/TCAB1_mRNA_Telomere"/>
</dbReference>
<dbReference type="SMART" id="SM00320">
    <property type="entry name" value="WD40"/>
    <property type="match status" value="5"/>
</dbReference>
<evidence type="ECO:0000256" key="1">
    <source>
        <dbReference type="SAM" id="MobiDB-lite"/>
    </source>
</evidence>
<dbReference type="InterPro" id="IPR015943">
    <property type="entry name" value="WD40/YVTN_repeat-like_dom_sf"/>
</dbReference>
<dbReference type="Pfam" id="PF00400">
    <property type="entry name" value="WD40"/>
    <property type="match status" value="1"/>
</dbReference>
<dbReference type="SUPFAM" id="SSF50978">
    <property type="entry name" value="WD40 repeat-like"/>
    <property type="match status" value="1"/>
</dbReference>
<dbReference type="Gene3D" id="2.130.10.10">
    <property type="entry name" value="YVTN repeat-like/Quinoprotein amine dehydrogenase"/>
    <property type="match status" value="1"/>
</dbReference>
<dbReference type="Proteomes" id="UP001521116">
    <property type="component" value="Unassembled WGS sequence"/>
</dbReference>
<evidence type="ECO:0000313" key="2">
    <source>
        <dbReference type="EMBL" id="KAL1626799.1"/>
    </source>
</evidence>
<evidence type="ECO:0000313" key="3">
    <source>
        <dbReference type="Proteomes" id="UP001521116"/>
    </source>
</evidence>
<reference evidence="2 3" key="1">
    <citation type="submission" date="2024-02" db="EMBL/GenBank/DDBJ databases">
        <title>De novo assembly and annotation of 12 fungi associated with fruit tree decline syndrome in Ontario, Canada.</title>
        <authorList>
            <person name="Sulman M."/>
            <person name="Ellouze W."/>
            <person name="Ilyukhin E."/>
        </authorList>
    </citation>
    <scope>NUCLEOTIDE SEQUENCE [LARGE SCALE GENOMIC DNA]</scope>
    <source>
        <strain evidence="2 3">M1-105</strain>
    </source>
</reference>
<dbReference type="InterPro" id="IPR001680">
    <property type="entry name" value="WD40_rpt"/>
</dbReference>
<accession>A0ABR3SPZ6</accession>
<name>A0ABR3SPZ6_9PEZI</name>
<dbReference type="EMBL" id="JAJVDC020000079">
    <property type="protein sequence ID" value="KAL1626799.1"/>
    <property type="molecule type" value="Genomic_DNA"/>
</dbReference>